<evidence type="ECO:0000256" key="4">
    <source>
        <dbReference type="ARBA" id="ARBA00022692"/>
    </source>
</evidence>
<accession>A0ABX7K0I3</accession>
<keyword evidence="3" id="KW-1003">Cell membrane</keyword>
<feature type="transmembrane region" description="Helical" evidence="7">
    <location>
        <begin position="378"/>
        <end position="394"/>
    </location>
</feature>
<feature type="transmembrane region" description="Helical" evidence="7">
    <location>
        <begin position="289"/>
        <end position="308"/>
    </location>
</feature>
<feature type="transmembrane region" description="Helical" evidence="7">
    <location>
        <begin position="222"/>
        <end position="244"/>
    </location>
</feature>
<dbReference type="PANTHER" id="PTHR23513">
    <property type="entry name" value="INTEGRAL MEMBRANE EFFLUX PROTEIN-RELATED"/>
    <property type="match status" value="1"/>
</dbReference>
<dbReference type="Pfam" id="PF05977">
    <property type="entry name" value="MFS_3"/>
    <property type="match status" value="1"/>
</dbReference>
<feature type="transmembrane region" description="Helical" evidence="7">
    <location>
        <begin position="256"/>
        <end position="277"/>
    </location>
</feature>
<feature type="transmembrane region" description="Helical" evidence="7">
    <location>
        <begin position="350"/>
        <end position="372"/>
    </location>
</feature>
<protein>
    <submittedName>
        <fullName evidence="8">MFS transporter</fullName>
    </submittedName>
</protein>
<evidence type="ECO:0000256" key="2">
    <source>
        <dbReference type="ARBA" id="ARBA00022448"/>
    </source>
</evidence>
<keyword evidence="4 7" id="KW-0812">Transmembrane</keyword>
<comment type="subcellular location">
    <subcellularLocation>
        <location evidence="1">Cell membrane</location>
        <topology evidence="1">Multi-pass membrane protein</topology>
    </subcellularLocation>
</comment>
<dbReference type="CDD" id="cd06173">
    <property type="entry name" value="MFS_MefA_like"/>
    <property type="match status" value="1"/>
</dbReference>
<evidence type="ECO:0000256" key="5">
    <source>
        <dbReference type="ARBA" id="ARBA00022989"/>
    </source>
</evidence>
<sequence>MRALTLNHGTQRLSIAFFFSKCGEFAFETAFAVAVVTLTDADILLMGLVYFFRYLPSALFSPIGGWLADNVEKKSTLVVVELMKCALAVAMFVMFEYSQPTVAMVIVASMLMTALDCLYTPTFRAYFPDIVHNDDLPSVNSAIQVIEDISSIIGPLIFSLIAIVLAPSYAFAFFAVSLLVSATCMLMLLSSARTTQESFNILAIFKEATRSVGSLRKFNKPLFTVICCTTLCAMFATSVIRFILPAAVIEHFQSEAAVGYIYSLLALGTVMGGMLYVKFNATTTARSVIVYWLLYGVLFLSTAIALQFNTYLFFLLLLCVGFIGAFVDIAIITNIQCLSNPQEVGKNFSLYYFTAVIGDAMSGLIACLMFLIVGPATFIGMTFMLCVAPLGWSLRRDDADKDRL</sequence>
<name>A0ABX7K0I3_9PSED</name>
<keyword evidence="5 7" id="KW-1133">Transmembrane helix</keyword>
<feature type="transmembrane region" description="Helical" evidence="7">
    <location>
        <begin position="142"/>
        <end position="163"/>
    </location>
</feature>
<dbReference type="Proteomes" id="UP000663249">
    <property type="component" value="Chromosome"/>
</dbReference>
<feature type="transmembrane region" description="Helical" evidence="7">
    <location>
        <begin position="169"/>
        <end position="189"/>
    </location>
</feature>
<dbReference type="EMBL" id="CP070506">
    <property type="protein sequence ID" value="QSB41147.1"/>
    <property type="molecule type" value="Genomic_DNA"/>
</dbReference>
<keyword evidence="6 7" id="KW-0472">Membrane</keyword>
<feature type="transmembrane region" description="Helical" evidence="7">
    <location>
        <begin position="101"/>
        <end position="121"/>
    </location>
</feature>
<dbReference type="InterPro" id="IPR010290">
    <property type="entry name" value="TM_effector"/>
</dbReference>
<reference evidence="8 9" key="1">
    <citation type="submission" date="2021-02" db="EMBL/GenBank/DDBJ databases">
        <title>Genomic and phenotypic characterization of Pseudomonas hygromyciniae, a novel bacterial species discovered from a commercially purchased antibiotic vial.</title>
        <authorList>
            <person name="Turner T.L."/>
            <person name="Mitra S.D."/>
            <person name="Kochan T.J."/>
            <person name="Pincus N.B."/>
            <person name="Lebrun-Corbin M."/>
            <person name="Cheung B."/>
            <person name="Gatesy S.W."/>
            <person name="Afzal T."/>
            <person name="Ozer E.A."/>
            <person name="Hauser A.R."/>
        </authorList>
    </citation>
    <scope>NUCLEOTIDE SEQUENCE [LARGE SCALE GENOMIC DNA]</scope>
    <source>
        <strain evidence="8 9">SDM007</strain>
    </source>
</reference>
<proteinExistence type="predicted"/>
<evidence type="ECO:0000256" key="3">
    <source>
        <dbReference type="ARBA" id="ARBA00022475"/>
    </source>
</evidence>
<gene>
    <name evidence="8" type="ORF">JTY93_07175</name>
</gene>
<evidence type="ECO:0000313" key="9">
    <source>
        <dbReference type="Proteomes" id="UP000663249"/>
    </source>
</evidence>
<dbReference type="SUPFAM" id="SSF103473">
    <property type="entry name" value="MFS general substrate transporter"/>
    <property type="match status" value="1"/>
</dbReference>
<organism evidence="8 9">
    <name type="scientific">Pseudomonas hygromyciniae</name>
    <dbReference type="NCBI Taxonomy" id="2812000"/>
    <lineage>
        <taxon>Bacteria</taxon>
        <taxon>Pseudomonadati</taxon>
        <taxon>Pseudomonadota</taxon>
        <taxon>Gammaproteobacteria</taxon>
        <taxon>Pseudomonadales</taxon>
        <taxon>Pseudomonadaceae</taxon>
        <taxon>Pseudomonas</taxon>
    </lineage>
</organism>
<dbReference type="RefSeq" id="WP_205477333.1">
    <property type="nucleotide sequence ID" value="NZ_CP070506.1"/>
</dbReference>
<feature type="transmembrane region" description="Helical" evidence="7">
    <location>
        <begin position="314"/>
        <end position="338"/>
    </location>
</feature>
<evidence type="ECO:0000313" key="8">
    <source>
        <dbReference type="EMBL" id="QSB41147.1"/>
    </source>
</evidence>
<dbReference type="Gene3D" id="1.20.1250.20">
    <property type="entry name" value="MFS general substrate transporter like domains"/>
    <property type="match status" value="2"/>
</dbReference>
<dbReference type="PANTHER" id="PTHR23513:SF6">
    <property type="entry name" value="MAJOR FACILITATOR SUPERFAMILY ASSOCIATED DOMAIN-CONTAINING PROTEIN"/>
    <property type="match status" value="1"/>
</dbReference>
<keyword evidence="9" id="KW-1185">Reference proteome</keyword>
<evidence type="ECO:0000256" key="1">
    <source>
        <dbReference type="ARBA" id="ARBA00004651"/>
    </source>
</evidence>
<evidence type="ECO:0000256" key="7">
    <source>
        <dbReference type="SAM" id="Phobius"/>
    </source>
</evidence>
<dbReference type="InterPro" id="IPR036259">
    <property type="entry name" value="MFS_trans_sf"/>
</dbReference>
<feature type="transmembrane region" description="Helical" evidence="7">
    <location>
        <begin position="76"/>
        <end position="95"/>
    </location>
</feature>
<evidence type="ECO:0000256" key="6">
    <source>
        <dbReference type="ARBA" id="ARBA00023136"/>
    </source>
</evidence>
<keyword evidence="2" id="KW-0813">Transport</keyword>